<reference evidence="2 3" key="1">
    <citation type="journal article" date="2013" name="Mar. Genomics">
        <title>Expression of sulfatases in Rhodopirellula baltica and the diversity of sulfatases in the genus Rhodopirellula.</title>
        <authorList>
            <person name="Wegner C.E."/>
            <person name="Richter-Heitmann T."/>
            <person name="Klindworth A."/>
            <person name="Klockow C."/>
            <person name="Richter M."/>
            <person name="Achstetter T."/>
            <person name="Glockner F.O."/>
            <person name="Harder J."/>
        </authorList>
    </citation>
    <scope>NUCLEOTIDE SEQUENCE [LARGE SCALE GENOMIC DNA]</scope>
    <source>
        <strain evidence="2 3">SM41</strain>
    </source>
</reference>
<sequence length="53" mass="5800">MAEPAGEAARNASVDRTPGLRRNDRAVLDKAGLSARATHPRVARFGCNRLRRN</sequence>
<dbReference type="AlphaFoldDB" id="M5TYI1"/>
<gene>
    <name evidence="2" type="ORF">RSSM_04258</name>
</gene>
<proteinExistence type="predicted"/>
<organism evidence="2 3">
    <name type="scientific">Rhodopirellula sallentina SM41</name>
    <dbReference type="NCBI Taxonomy" id="1263870"/>
    <lineage>
        <taxon>Bacteria</taxon>
        <taxon>Pseudomonadati</taxon>
        <taxon>Planctomycetota</taxon>
        <taxon>Planctomycetia</taxon>
        <taxon>Pirellulales</taxon>
        <taxon>Pirellulaceae</taxon>
        <taxon>Rhodopirellula</taxon>
    </lineage>
</organism>
<keyword evidence="3" id="KW-1185">Reference proteome</keyword>
<accession>M5TYI1</accession>
<evidence type="ECO:0000313" key="2">
    <source>
        <dbReference type="EMBL" id="EMI54267.1"/>
    </source>
</evidence>
<dbReference type="Proteomes" id="UP000011885">
    <property type="component" value="Unassembled WGS sequence"/>
</dbReference>
<dbReference type="EMBL" id="ANOH01000285">
    <property type="protein sequence ID" value="EMI54267.1"/>
    <property type="molecule type" value="Genomic_DNA"/>
</dbReference>
<feature type="region of interest" description="Disordered" evidence="1">
    <location>
        <begin position="1"/>
        <end position="23"/>
    </location>
</feature>
<evidence type="ECO:0000313" key="3">
    <source>
        <dbReference type="Proteomes" id="UP000011885"/>
    </source>
</evidence>
<comment type="caution">
    <text evidence="2">The sequence shown here is derived from an EMBL/GenBank/DDBJ whole genome shotgun (WGS) entry which is preliminary data.</text>
</comment>
<name>M5TYI1_9BACT</name>
<protein>
    <submittedName>
        <fullName evidence="2">Uncharacterized protein</fullName>
    </submittedName>
</protein>
<evidence type="ECO:0000256" key="1">
    <source>
        <dbReference type="SAM" id="MobiDB-lite"/>
    </source>
</evidence>